<keyword evidence="2" id="KW-1133">Transmembrane helix</keyword>
<evidence type="ECO:0008006" key="5">
    <source>
        <dbReference type="Google" id="ProtNLM"/>
    </source>
</evidence>
<dbReference type="EMBL" id="JACWMS010000002">
    <property type="protein sequence ID" value="MBD1320554.1"/>
    <property type="molecule type" value="Genomic_DNA"/>
</dbReference>
<proteinExistence type="predicted"/>
<comment type="caution">
    <text evidence="3">The sequence shown here is derived from an EMBL/GenBank/DDBJ whole genome shotgun (WGS) entry which is preliminary data.</text>
</comment>
<gene>
    <name evidence="3" type="ORF">IDF66_13280</name>
</gene>
<feature type="transmembrane region" description="Helical" evidence="2">
    <location>
        <begin position="79"/>
        <end position="101"/>
    </location>
</feature>
<evidence type="ECO:0000313" key="4">
    <source>
        <dbReference type="Proteomes" id="UP000602395"/>
    </source>
</evidence>
<sequence>MPVTRSAEATDEGHAMTPDTTPTTQRDPVTRIVVVFTVLATCWFGTLLISGWLAVGVAALIIGWVVGAFARHIKAPMPLAVFIGACAAGGAGRWLLLILAWV</sequence>
<feature type="region of interest" description="Disordered" evidence="1">
    <location>
        <begin position="1"/>
        <end position="25"/>
    </location>
</feature>
<organism evidence="3 4">
    <name type="scientific">Gordonia hankookensis</name>
    <dbReference type="NCBI Taxonomy" id="589403"/>
    <lineage>
        <taxon>Bacteria</taxon>
        <taxon>Bacillati</taxon>
        <taxon>Actinomycetota</taxon>
        <taxon>Actinomycetes</taxon>
        <taxon>Mycobacteriales</taxon>
        <taxon>Gordoniaceae</taxon>
        <taxon>Gordonia</taxon>
    </lineage>
</organism>
<name>A0ABR7WCM5_9ACTN</name>
<keyword evidence="4" id="KW-1185">Reference proteome</keyword>
<protein>
    <recommendedName>
        <fullName evidence="5">DUF4190 domain-containing protein</fullName>
    </recommendedName>
</protein>
<evidence type="ECO:0000256" key="2">
    <source>
        <dbReference type="SAM" id="Phobius"/>
    </source>
</evidence>
<feature type="transmembrane region" description="Helical" evidence="2">
    <location>
        <begin position="34"/>
        <end position="67"/>
    </location>
</feature>
<dbReference type="RefSeq" id="WP_190267180.1">
    <property type="nucleotide sequence ID" value="NZ_BAABAD010000004.1"/>
</dbReference>
<dbReference type="Proteomes" id="UP000602395">
    <property type="component" value="Unassembled WGS sequence"/>
</dbReference>
<reference evidence="3 4" key="1">
    <citation type="submission" date="2020-09" db="EMBL/GenBank/DDBJ databases">
        <title>Novel species in genus Gordonia.</title>
        <authorList>
            <person name="Zhang G."/>
        </authorList>
    </citation>
    <scope>NUCLEOTIDE SEQUENCE [LARGE SCALE GENOMIC DNA]</scope>
    <source>
        <strain evidence="3 4">ON-33</strain>
    </source>
</reference>
<keyword evidence="2" id="KW-0812">Transmembrane</keyword>
<evidence type="ECO:0000313" key="3">
    <source>
        <dbReference type="EMBL" id="MBD1320554.1"/>
    </source>
</evidence>
<keyword evidence="2" id="KW-0472">Membrane</keyword>
<evidence type="ECO:0000256" key="1">
    <source>
        <dbReference type="SAM" id="MobiDB-lite"/>
    </source>
</evidence>
<accession>A0ABR7WCM5</accession>